<dbReference type="GO" id="GO:0032266">
    <property type="term" value="F:phosphatidylinositol-3-phosphate binding"/>
    <property type="evidence" value="ECO:0007669"/>
    <property type="project" value="UniProtKB-UniRule"/>
</dbReference>
<keyword evidence="2 7" id="KW-0813">Transport</keyword>
<dbReference type="PANTHER" id="PTHR13128">
    <property type="entry name" value="VACUOLAR PROTEIN-SORTING-ASSOCIATED PROTEIN 36"/>
    <property type="match status" value="1"/>
</dbReference>
<evidence type="ECO:0000256" key="5">
    <source>
        <dbReference type="ARBA" id="ARBA00022833"/>
    </source>
</evidence>
<dbReference type="InterPro" id="IPR031558">
    <property type="entry name" value="Vps36-NZF-N"/>
</dbReference>
<keyword evidence="7" id="KW-0967">Endosome</keyword>
<evidence type="ECO:0000256" key="3">
    <source>
        <dbReference type="ARBA" id="ARBA00022723"/>
    </source>
</evidence>
<evidence type="ECO:0000256" key="6">
    <source>
        <dbReference type="ARBA" id="ARBA00022927"/>
    </source>
</evidence>
<keyword evidence="6 7" id="KW-0653">Protein transport</keyword>
<dbReference type="InterPro" id="IPR040608">
    <property type="entry name" value="Snf8/Vps36"/>
</dbReference>
<accession>C5DFI1</accession>
<dbReference type="STRING" id="559295.C5DFI1"/>
<evidence type="ECO:0000256" key="4">
    <source>
        <dbReference type="ARBA" id="ARBA00022771"/>
    </source>
</evidence>
<proteinExistence type="inferred from homology"/>
<evidence type="ECO:0000313" key="10">
    <source>
        <dbReference type="Proteomes" id="UP000002036"/>
    </source>
</evidence>
<dbReference type="Pfam" id="PF11605">
    <property type="entry name" value="Vps36_ESCRT-II"/>
    <property type="match status" value="1"/>
</dbReference>
<dbReference type="InterPro" id="IPR021648">
    <property type="entry name" value="GLUE_dom"/>
</dbReference>
<dbReference type="InterPro" id="IPR037855">
    <property type="entry name" value="Vps36"/>
</dbReference>
<gene>
    <name evidence="9" type="ordered locus">KLTH0D15268g</name>
</gene>
<evidence type="ECO:0000259" key="8">
    <source>
        <dbReference type="PROSITE" id="PS51495"/>
    </source>
</evidence>
<comment type="similarity">
    <text evidence="1 7">Belongs to the VPS36 family.</text>
</comment>
<evidence type="ECO:0000256" key="2">
    <source>
        <dbReference type="ARBA" id="ARBA00022448"/>
    </source>
</evidence>
<dbReference type="PROSITE" id="PS51495">
    <property type="entry name" value="GLUE"/>
    <property type="match status" value="1"/>
</dbReference>
<dbReference type="EMBL" id="CU928168">
    <property type="protein sequence ID" value="CAR22936.1"/>
    <property type="molecule type" value="Genomic_DNA"/>
</dbReference>
<dbReference type="InterPro" id="IPR036443">
    <property type="entry name" value="Znf_RanBP2_sf"/>
</dbReference>
<keyword evidence="5" id="KW-0862">Zinc</keyword>
<dbReference type="Proteomes" id="UP000002036">
    <property type="component" value="Chromosome D"/>
</dbReference>
<dbReference type="InterPro" id="IPR036390">
    <property type="entry name" value="WH_DNA-bd_sf"/>
</dbReference>
<dbReference type="GO" id="GO:0043130">
    <property type="term" value="F:ubiquitin binding"/>
    <property type="evidence" value="ECO:0007669"/>
    <property type="project" value="UniProtKB-UniRule"/>
</dbReference>
<dbReference type="PANTHER" id="PTHR13128:SF12">
    <property type="entry name" value="VACUOLAR PROTEIN-SORTING-ASSOCIATED PROTEIN 36"/>
    <property type="match status" value="1"/>
</dbReference>
<keyword evidence="3" id="KW-0479">Metal-binding</keyword>
<dbReference type="FunCoup" id="C5DFI1">
    <property type="interactions" value="100"/>
</dbReference>
<dbReference type="OrthoDB" id="271448at2759"/>
<dbReference type="Pfam" id="PF04157">
    <property type="entry name" value="EAP30"/>
    <property type="match status" value="1"/>
</dbReference>
<dbReference type="GO" id="GO:0008270">
    <property type="term" value="F:zinc ion binding"/>
    <property type="evidence" value="ECO:0007669"/>
    <property type="project" value="UniProtKB-KW"/>
</dbReference>
<dbReference type="CDD" id="cd13227">
    <property type="entry name" value="PH-GRAM-like_Vps36"/>
    <property type="match status" value="1"/>
</dbReference>
<dbReference type="AlphaFoldDB" id="C5DFI1"/>
<dbReference type="Pfam" id="PF16988">
    <property type="entry name" value="Vps36-NZF-N"/>
    <property type="match status" value="1"/>
</dbReference>
<keyword evidence="7" id="KW-0963">Cytoplasm</keyword>
<dbReference type="GO" id="GO:0031902">
    <property type="term" value="C:late endosome membrane"/>
    <property type="evidence" value="ECO:0007669"/>
    <property type="project" value="UniProtKB-UniRule"/>
</dbReference>
<dbReference type="SMART" id="SM00547">
    <property type="entry name" value="ZnF_RBZ"/>
    <property type="match status" value="2"/>
</dbReference>
<evidence type="ECO:0000313" key="9">
    <source>
        <dbReference type="EMBL" id="CAR22936.1"/>
    </source>
</evidence>
<keyword evidence="10" id="KW-1185">Reference proteome</keyword>
<comment type="function">
    <text evidence="7">Component of the ESCRT-II complex (endosomal sorting complex required for transport II), which is required for multivesicular body (MVB) formation and sorting of endosomal cargo proteins into MVBs.</text>
</comment>
<dbReference type="GO" id="GO:0000814">
    <property type="term" value="C:ESCRT II complex"/>
    <property type="evidence" value="ECO:0007669"/>
    <property type="project" value="UniProtKB-UniRule"/>
</dbReference>
<dbReference type="SUPFAM" id="SSF50729">
    <property type="entry name" value="PH domain-like"/>
    <property type="match status" value="1"/>
</dbReference>
<reference evidence="9 10" key="1">
    <citation type="journal article" date="2009" name="Genome Res.">
        <title>Comparative genomics of protoploid Saccharomycetaceae.</title>
        <authorList>
            <consortium name="The Genolevures Consortium"/>
            <person name="Souciet J.-L."/>
            <person name="Dujon B."/>
            <person name="Gaillardin C."/>
            <person name="Johnston M."/>
            <person name="Baret P.V."/>
            <person name="Cliften P."/>
            <person name="Sherman D.J."/>
            <person name="Weissenbach J."/>
            <person name="Westhof E."/>
            <person name="Wincker P."/>
            <person name="Jubin C."/>
            <person name="Poulain J."/>
            <person name="Barbe V."/>
            <person name="Segurens B."/>
            <person name="Artiguenave F."/>
            <person name="Anthouard V."/>
            <person name="Vacherie B."/>
            <person name="Val M.-E."/>
            <person name="Fulton R.S."/>
            <person name="Minx P."/>
            <person name="Wilson R."/>
            <person name="Durrens P."/>
            <person name="Jean G."/>
            <person name="Marck C."/>
            <person name="Martin T."/>
            <person name="Nikolski M."/>
            <person name="Rolland T."/>
            <person name="Seret M.-L."/>
            <person name="Casaregola S."/>
            <person name="Despons L."/>
            <person name="Fairhead C."/>
            <person name="Fischer G."/>
            <person name="Lafontaine I."/>
            <person name="Leh V."/>
            <person name="Lemaire M."/>
            <person name="de Montigny J."/>
            <person name="Neuveglise C."/>
            <person name="Thierry A."/>
            <person name="Blanc-Lenfle I."/>
            <person name="Bleykasten C."/>
            <person name="Diffels J."/>
            <person name="Fritsch E."/>
            <person name="Frangeul L."/>
            <person name="Goeffon A."/>
            <person name="Jauniaux N."/>
            <person name="Kachouri-Lafond R."/>
            <person name="Payen C."/>
            <person name="Potier S."/>
            <person name="Pribylova L."/>
            <person name="Ozanne C."/>
            <person name="Richard G.-F."/>
            <person name="Sacerdot C."/>
            <person name="Straub M.-L."/>
            <person name="Talla E."/>
        </authorList>
    </citation>
    <scope>NUCLEOTIDE SEQUENCE [LARGE SCALE GENOMIC DNA]</scope>
    <source>
        <strain evidence="10">ATCC 56472 / CBS 6340 / NRRL Y-8284</strain>
    </source>
</reference>
<dbReference type="InterPro" id="IPR036388">
    <property type="entry name" value="WH-like_DNA-bd_sf"/>
</dbReference>
<dbReference type="OMA" id="RVCYVDH"/>
<dbReference type="Gene3D" id="2.30.29.30">
    <property type="entry name" value="Pleckstrin-homology domain (PH domain)/Phosphotyrosine-binding domain (PTB)"/>
    <property type="match status" value="1"/>
</dbReference>
<keyword evidence="4" id="KW-0863">Zinc-finger</keyword>
<dbReference type="SUPFAM" id="SSF46785">
    <property type="entry name" value="Winged helix' DNA-binding domain"/>
    <property type="match status" value="1"/>
</dbReference>
<dbReference type="Gene3D" id="1.10.10.10">
    <property type="entry name" value="Winged helix-like DNA-binding domain superfamily/Winged helix DNA-binding domain"/>
    <property type="match status" value="2"/>
</dbReference>
<dbReference type="SUPFAM" id="SSF90209">
    <property type="entry name" value="Ran binding protein zinc finger-like"/>
    <property type="match status" value="2"/>
</dbReference>
<dbReference type="GeneID" id="8295618"/>
<protein>
    <recommendedName>
        <fullName evidence="7">Vacuolar protein-sorting-associated protein 36</fullName>
    </recommendedName>
    <alternativeName>
        <fullName evidence="7">ESCRT-II complex subunit VPS36</fullName>
    </alternativeName>
</protein>
<dbReference type="RefSeq" id="XP_002553374.1">
    <property type="nucleotide sequence ID" value="XM_002553328.1"/>
</dbReference>
<dbReference type="InterPro" id="IPR011993">
    <property type="entry name" value="PH-like_dom_sf"/>
</dbReference>
<comment type="subcellular location">
    <subcellularLocation>
        <location evidence="7">Cytoplasm</location>
    </subcellularLocation>
    <subcellularLocation>
        <location evidence="7">Endosome</location>
    </subcellularLocation>
</comment>
<name>C5DFI1_LACTC</name>
<dbReference type="HOGENOM" id="CLU_015433_2_1_1"/>
<comment type="subunit">
    <text evidence="7">Component of the endosomal sorting complex required for transport II (ESCRT-II).</text>
</comment>
<dbReference type="KEGG" id="lth:KLTH0D15268g"/>
<evidence type="ECO:0000256" key="7">
    <source>
        <dbReference type="RuleBase" id="RU367095"/>
    </source>
</evidence>
<feature type="domain" description="GLUE N-terminal" evidence="8">
    <location>
        <begin position="9"/>
        <end position="269"/>
    </location>
</feature>
<dbReference type="eggNOG" id="KOG2760">
    <property type="taxonomic scope" value="Eukaryota"/>
</dbReference>
<dbReference type="InParanoid" id="C5DFI1"/>
<sequence>MHLQQWHYVETTASGQPILRENERDVYVEYPAGCYQGKAKIIGKQKGRIYLTSQRLIYIDDEKPMTNSVSLEIDDIAKVEYSSKFLRKSARLIIYLKDIADESGPRAYNYATKQPQVQRWTCPICMALNKTTKEISVNNMHEFPCENCGVVPDFDMIADSIKSDQTGAFGENDASSSKNACSMCTFLNQPLLSNCEMCGTRLPEKDRELSAGASPDKRVRIELDSKDGLIPGEPVFVQISFRMSDGVLLFQTVSNLLENQERTKIQDVFNKGATSVNNADLQLKSLQILDTDSALSKVGITSLEKSQETKLINNDIILNKALSDLSSLMALASDIEKLYNTMGRKTDHNSHPLLTVDREKFLTKDLFIDEISRELYGFIMSEFQEQKEKEGVILITLVDIYALYNKAMRIGSGLVSPQELKEACGRFEKLGLNDLHLTRINGRVLCVSSGDSFGFIKQKILDVATTDPGTDLLQLSQQLNDNNGNSWTMGIIMEALNNCVNEGKLLVDEQITGIHYYVNFDWII</sequence>
<dbReference type="InterPro" id="IPR001876">
    <property type="entry name" value="Znf_RanBP2"/>
</dbReference>
<dbReference type="Gene3D" id="2.30.30.380">
    <property type="entry name" value="Zn-finger domain of Sec23/24"/>
    <property type="match status" value="1"/>
</dbReference>
<evidence type="ECO:0000256" key="1">
    <source>
        <dbReference type="ARBA" id="ARBA00009697"/>
    </source>
</evidence>
<organism evidence="9 10">
    <name type="scientific">Lachancea thermotolerans (strain ATCC 56472 / CBS 6340 / NRRL Y-8284)</name>
    <name type="common">Yeast</name>
    <name type="synonym">Kluyveromyces thermotolerans</name>
    <dbReference type="NCBI Taxonomy" id="559295"/>
    <lineage>
        <taxon>Eukaryota</taxon>
        <taxon>Fungi</taxon>
        <taxon>Dikarya</taxon>
        <taxon>Ascomycota</taxon>
        <taxon>Saccharomycotina</taxon>
        <taxon>Saccharomycetes</taxon>
        <taxon>Saccharomycetales</taxon>
        <taxon>Saccharomycetaceae</taxon>
        <taxon>Lachancea</taxon>
    </lineage>
</organism>
<dbReference type="GO" id="GO:0043328">
    <property type="term" value="P:protein transport to vacuole involved in ubiquitin-dependent protein catabolic process via the multivesicular body sorting pathway"/>
    <property type="evidence" value="ECO:0007669"/>
    <property type="project" value="UniProtKB-UniRule"/>
</dbReference>